<proteinExistence type="predicted"/>
<dbReference type="InterPro" id="IPR023214">
    <property type="entry name" value="HAD_sf"/>
</dbReference>
<feature type="domain" description="P-type ATPase C-terminal" evidence="5">
    <location>
        <begin position="230"/>
        <end position="300"/>
    </location>
</feature>
<dbReference type="PANTHER" id="PTHR24092">
    <property type="entry name" value="PROBABLE PHOSPHOLIPID-TRANSPORTING ATPASE"/>
    <property type="match status" value="1"/>
</dbReference>
<keyword evidence="3" id="KW-0460">Magnesium</keyword>
<name>A0A397F7Y1_APHAT</name>
<dbReference type="SUPFAM" id="SSF56784">
    <property type="entry name" value="HAD-like"/>
    <property type="match status" value="1"/>
</dbReference>
<dbReference type="GO" id="GO:0140326">
    <property type="term" value="F:ATPase-coupled intramembrane lipid transporter activity"/>
    <property type="evidence" value="ECO:0007669"/>
    <property type="project" value="TreeGrafter"/>
</dbReference>
<comment type="subcellular location">
    <subcellularLocation>
        <location evidence="1">Membrane</location>
        <topology evidence="1">Multi-pass membrane protein</topology>
    </subcellularLocation>
</comment>
<feature type="domain" description="P-type ATPase C-terminal" evidence="5">
    <location>
        <begin position="133"/>
        <end position="215"/>
    </location>
</feature>
<dbReference type="Pfam" id="PF16212">
    <property type="entry name" value="PhoLip_ATPase_C"/>
    <property type="match status" value="2"/>
</dbReference>
<dbReference type="VEuPathDB" id="FungiDB:H257_14886"/>
<evidence type="ECO:0000313" key="7">
    <source>
        <dbReference type="Proteomes" id="UP000266196"/>
    </source>
</evidence>
<gene>
    <name evidence="6" type="ORF">DYB31_010463</name>
</gene>
<evidence type="ECO:0000256" key="2">
    <source>
        <dbReference type="ARBA" id="ARBA00022723"/>
    </source>
</evidence>
<feature type="transmembrane region" description="Helical" evidence="4">
    <location>
        <begin position="185"/>
        <end position="211"/>
    </location>
</feature>
<protein>
    <recommendedName>
        <fullName evidence="5">P-type ATPase C-terminal domain-containing protein</fullName>
    </recommendedName>
</protein>
<dbReference type="GO" id="GO:0046872">
    <property type="term" value="F:metal ion binding"/>
    <property type="evidence" value="ECO:0007669"/>
    <property type="project" value="UniProtKB-KW"/>
</dbReference>
<dbReference type="GO" id="GO:0045332">
    <property type="term" value="P:phospholipid translocation"/>
    <property type="evidence" value="ECO:0007669"/>
    <property type="project" value="TreeGrafter"/>
</dbReference>
<dbReference type="GO" id="GO:0005886">
    <property type="term" value="C:plasma membrane"/>
    <property type="evidence" value="ECO:0007669"/>
    <property type="project" value="TreeGrafter"/>
</dbReference>
<evidence type="ECO:0000256" key="1">
    <source>
        <dbReference type="ARBA" id="ARBA00004141"/>
    </source>
</evidence>
<sequence>MVAIEDKLQDGVPDTIARLLRADLKIWVLTGDKVETAVEIGRSCRVISKDMVEMHLEGTTVPAMAKSLVTLASTPTLKPRALIIDGFSLSFALMPSNRQNFLAFATQCAAVIVCRMSPLQKALVVELVKDGVGCTYFSSLYIAAFNLCFTFLPVVARAIVEKTLPDHISTQFPELYHIGHTKVSFSLATVASVGAIGVFHAVVLTLVPLYFLDHHQGVLHVDQFADGVATYWTNLTVMAYGGSLLAFVGCSLVYDGMEGDLYGSWIRLLGSATFWLTIGLSIVCCVLPPLVLQGYQENFLEYKSNPVHILKRTKLRMWSGRSTR</sequence>
<dbReference type="PANTHER" id="PTHR24092:SF150">
    <property type="entry name" value="PHOSPHOLIPID-TRANSPORTING ATPASE"/>
    <property type="match status" value="1"/>
</dbReference>
<keyword evidence="4" id="KW-0472">Membrane</keyword>
<keyword evidence="4" id="KW-0812">Transmembrane</keyword>
<dbReference type="InterPro" id="IPR032630">
    <property type="entry name" value="P_typ_ATPase_c"/>
</dbReference>
<feature type="transmembrane region" description="Helical" evidence="4">
    <location>
        <begin position="231"/>
        <end position="254"/>
    </location>
</feature>
<feature type="transmembrane region" description="Helical" evidence="4">
    <location>
        <begin position="266"/>
        <end position="291"/>
    </location>
</feature>
<dbReference type="Gene3D" id="3.40.50.1000">
    <property type="entry name" value="HAD superfamily/HAD-like"/>
    <property type="match status" value="1"/>
</dbReference>
<comment type="caution">
    <text evidence="6">The sequence shown here is derived from an EMBL/GenBank/DDBJ whole genome shotgun (WGS) entry which is preliminary data.</text>
</comment>
<organism evidence="6 7">
    <name type="scientific">Aphanomyces astaci</name>
    <name type="common">Crayfish plague agent</name>
    <dbReference type="NCBI Taxonomy" id="112090"/>
    <lineage>
        <taxon>Eukaryota</taxon>
        <taxon>Sar</taxon>
        <taxon>Stramenopiles</taxon>
        <taxon>Oomycota</taxon>
        <taxon>Saprolegniomycetes</taxon>
        <taxon>Saprolegniales</taxon>
        <taxon>Verrucalvaceae</taxon>
        <taxon>Aphanomyces</taxon>
    </lineage>
</organism>
<dbReference type="EMBL" id="QUTE01009308">
    <property type="protein sequence ID" value="RHZ19584.1"/>
    <property type="molecule type" value="Genomic_DNA"/>
</dbReference>
<evidence type="ECO:0000256" key="3">
    <source>
        <dbReference type="ARBA" id="ARBA00022842"/>
    </source>
</evidence>
<keyword evidence="4" id="KW-1133">Transmembrane helix</keyword>
<feature type="transmembrane region" description="Helical" evidence="4">
    <location>
        <begin position="139"/>
        <end position="160"/>
    </location>
</feature>
<reference evidence="6 7" key="1">
    <citation type="submission" date="2018-08" db="EMBL/GenBank/DDBJ databases">
        <title>Aphanomyces genome sequencing and annotation.</title>
        <authorList>
            <person name="Minardi D."/>
            <person name="Oidtmann B."/>
            <person name="Van Der Giezen M."/>
            <person name="Studholme D.J."/>
        </authorList>
    </citation>
    <scope>NUCLEOTIDE SEQUENCE [LARGE SCALE GENOMIC DNA]</scope>
    <source>
        <strain evidence="6 7">197901</strain>
    </source>
</reference>
<evidence type="ECO:0000259" key="5">
    <source>
        <dbReference type="Pfam" id="PF16212"/>
    </source>
</evidence>
<evidence type="ECO:0000256" key="4">
    <source>
        <dbReference type="SAM" id="Phobius"/>
    </source>
</evidence>
<accession>A0A397F7Y1</accession>
<dbReference type="Proteomes" id="UP000266196">
    <property type="component" value="Unassembled WGS sequence"/>
</dbReference>
<keyword evidence="2" id="KW-0479">Metal-binding</keyword>
<evidence type="ECO:0000313" key="6">
    <source>
        <dbReference type="EMBL" id="RHZ19584.1"/>
    </source>
</evidence>
<dbReference type="AlphaFoldDB" id="A0A397F7Y1"/>
<dbReference type="InterPro" id="IPR036412">
    <property type="entry name" value="HAD-like_sf"/>
</dbReference>